<dbReference type="Proteomes" id="UP001497383">
    <property type="component" value="Chromosome 8"/>
</dbReference>
<gene>
    <name evidence="3" type="ORF">LODBEIA_P57970</name>
</gene>
<dbReference type="InterPro" id="IPR000683">
    <property type="entry name" value="Gfo/Idh/MocA-like_OxRdtase_N"/>
</dbReference>
<dbReference type="GeneID" id="92210993"/>
<dbReference type="PANTHER" id="PTHR43377">
    <property type="entry name" value="BILIVERDIN REDUCTASE A"/>
    <property type="match status" value="1"/>
</dbReference>
<sequence length="360" mass="39410">MIAATSLNVIVIGAGLIGPRHARHVNLNPTTTLYAIIDPQESTTETASSLETRHFYSIDECVHHAQQNGTAIDAAIICTPNHTHVAIAQQLASMGIHLLVEKPVATSIKEAQVLQQAVAKSGVCVLVGHHRRFNPYVLSLKHNLSKVGRIVAVQGSWCLQKPQTYFDLGHWRKSTRAGGGALLINLIHDLDILQFLFGAITRVYAEPLPRQRDHEADEGAALNLRFKNGVVGTFICADNVVSPFNFEAATGENPTVPKHAGLAGLYQVFGSRGTLSFPDMKLYHQDEAVVSSWTNQVEETKLEVVDEDELPFSLQLEHFVDVVRGRAKPMCGIDDGVSALRCIEAVMKSIQEEVPVNTEF</sequence>
<feature type="domain" description="Gfo/Idh/MocA-like oxidoreductase N-terminal" evidence="1">
    <location>
        <begin position="7"/>
        <end position="129"/>
    </location>
</feature>
<name>A0ABP0ZTU9_9ASCO</name>
<dbReference type="PANTHER" id="PTHR43377:SF1">
    <property type="entry name" value="BILIVERDIN REDUCTASE A"/>
    <property type="match status" value="1"/>
</dbReference>
<proteinExistence type="predicted"/>
<dbReference type="RefSeq" id="XP_066832735.1">
    <property type="nucleotide sequence ID" value="XM_066976168.1"/>
</dbReference>
<evidence type="ECO:0000313" key="3">
    <source>
        <dbReference type="EMBL" id="CAK9441985.1"/>
    </source>
</evidence>
<reference evidence="3 4" key="1">
    <citation type="submission" date="2024-03" db="EMBL/GenBank/DDBJ databases">
        <authorList>
            <person name="Brejova B."/>
        </authorList>
    </citation>
    <scope>NUCLEOTIDE SEQUENCE [LARGE SCALE GENOMIC DNA]</scope>
    <source>
        <strain evidence="3 4">CBS 14171</strain>
    </source>
</reference>
<keyword evidence="4" id="KW-1185">Reference proteome</keyword>
<dbReference type="InterPro" id="IPR051450">
    <property type="entry name" value="Gfo/Idh/MocA_Oxidoreductases"/>
</dbReference>
<dbReference type="InterPro" id="IPR036291">
    <property type="entry name" value="NAD(P)-bd_dom_sf"/>
</dbReference>
<evidence type="ECO:0000259" key="1">
    <source>
        <dbReference type="Pfam" id="PF01408"/>
    </source>
</evidence>
<evidence type="ECO:0000313" key="4">
    <source>
        <dbReference type="Proteomes" id="UP001497383"/>
    </source>
</evidence>
<dbReference type="SUPFAM" id="SSF55347">
    <property type="entry name" value="Glyceraldehyde-3-phosphate dehydrogenase-like, C-terminal domain"/>
    <property type="match status" value="1"/>
</dbReference>
<dbReference type="EMBL" id="OZ022412">
    <property type="protein sequence ID" value="CAK9441985.1"/>
    <property type="molecule type" value="Genomic_DNA"/>
</dbReference>
<accession>A0ABP0ZTU9</accession>
<dbReference type="Gene3D" id="3.30.360.10">
    <property type="entry name" value="Dihydrodipicolinate Reductase, domain 2"/>
    <property type="match status" value="1"/>
</dbReference>
<dbReference type="Pfam" id="PF01408">
    <property type="entry name" value="GFO_IDH_MocA"/>
    <property type="match status" value="1"/>
</dbReference>
<dbReference type="InterPro" id="IPR004104">
    <property type="entry name" value="Gfo/Idh/MocA-like_OxRdtase_C"/>
</dbReference>
<evidence type="ECO:0000259" key="2">
    <source>
        <dbReference type="Pfam" id="PF02894"/>
    </source>
</evidence>
<dbReference type="Gene3D" id="3.40.50.720">
    <property type="entry name" value="NAD(P)-binding Rossmann-like Domain"/>
    <property type="match status" value="1"/>
</dbReference>
<dbReference type="SUPFAM" id="SSF51735">
    <property type="entry name" value="NAD(P)-binding Rossmann-fold domains"/>
    <property type="match status" value="1"/>
</dbReference>
<protein>
    <recommendedName>
        <fullName evidence="5">Oxidoreductase</fullName>
    </recommendedName>
</protein>
<feature type="domain" description="Gfo/Idh/MocA-like oxidoreductase C-terminal" evidence="2">
    <location>
        <begin position="146"/>
        <end position="357"/>
    </location>
</feature>
<organism evidence="3 4">
    <name type="scientific">Lodderomyces beijingensis</name>
    <dbReference type="NCBI Taxonomy" id="1775926"/>
    <lineage>
        <taxon>Eukaryota</taxon>
        <taxon>Fungi</taxon>
        <taxon>Dikarya</taxon>
        <taxon>Ascomycota</taxon>
        <taxon>Saccharomycotina</taxon>
        <taxon>Pichiomycetes</taxon>
        <taxon>Debaryomycetaceae</taxon>
        <taxon>Candida/Lodderomyces clade</taxon>
        <taxon>Lodderomyces</taxon>
    </lineage>
</organism>
<dbReference type="Pfam" id="PF02894">
    <property type="entry name" value="GFO_IDH_MocA_C"/>
    <property type="match status" value="1"/>
</dbReference>
<evidence type="ECO:0008006" key="5">
    <source>
        <dbReference type="Google" id="ProtNLM"/>
    </source>
</evidence>